<dbReference type="PANTHER" id="PTHR33223">
    <property type="entry name" value="CCHC-TYPE DOMAIN-CONTAINING PROTEIN"/>
    <property type="match status" value="1"/>
</dbReference>
<accession>A0AAV9K0K8</accession>
<organism evidence="1 2">
    <name type="scientific">Solanum pinnatisectum</name>
    <name type="common">tansyleaf nightshade</name>
    <dbReference type="NCBI Taxonomy" id="50273"/>
    <lineage>
        <taxon>Eukaryota</taxon>
        <taxon>Viridiplantae</taxon>
        <taxon>Streptophyta</taxon>
        <taxon>Embryophyta</taxon>
        <taxon>Tracheophyta</taxon>
        <taxon>Spermatophyta</taxon>
        <taxon>Magnoliopsida</taxon>
        <taxon>eudicotyledons</taxon>
        <taxon>Gunneridae</taxon>
        <taxon>Pentapetalae</taxon>
        <taxon>asterids</taxon>
        <taxon>lamiids</taxon>
        <taxon>Solanales</taxon>
        <taxon>Solanaceae</taxon>
        <taxon>Solanoideae</taxon>
        <taxon>Solaneae</taxon>
        <taxon>Solanum</taxon>
    </lineage>
</organism>
<protein>
    <recommendedName>
        <fullName evidence="3">Retrotransposon gag domain-containing protein</fullName>
    </recommendedName>
</protein>
<evidence type="ECO:0008006" key="3">
    <source>
        <dbReference type="Google" id="ProtNLM"/>
    </source>
</evidence>
<reference evidence="1 2" key="1">
    <citation type="submission" date="2023-10" db="EMBL/GenBank/DDBJ databases">
        <title>Genome-Wide Identification Analysis in wild type Solanum Pinnatisectum Reveals Some Genes Defensing Phytophthora Infestans.</title>
        <authorList>
            <person name="Sun C."/>
        </authorList>
    </citation>
    <scope>NUCLEOTIDE SEQUENCE [LARGE SCALE GENOMIC DNA]</scope>
    <source>
        <strain evidence="1">LQN</strain>
        <tissue evidence="1">Leaf</tissue>
    </source>
</reference>
<dbReference type="AlphaFoldDB" id="A0AAV9K0K8"/>
<evidence type="ECO:0000313" key="2">
    <source>
        <dbReference type="Proteomes" id="UP001311915"/>
    </source>
</evidence>
<sequence>MVNAQEIEAQRHRLGLEVEIDATRNVHQTAGINQPRSGVQQNARINQPRDGVGATGDIVLPALPHSVKFTIISTMIQLLSMKGMFRGTASEDANQHLMNFVEIYKSQEIPGVNQTKMRLRLFPLSLTGEVTNWLNEMPYDSIRTWNELKKAFLE</sequence>
<name>A0AAV9K0K8_9SOLN</name>
<dbReference type="Proteomes" id="UP001311915">
    <property type="component" value="Unassembled WGS sequence"/>
</dbReference>
<gene>
    <name evidence="1" type="ORF">R3W88_033645</name>
</gene>
<comment type="caution">
    <text evidence="1">The sequence shown here is derived from an EMBL/GenBank/DDBJ whole genome shotgun (WGS) entry which is preliminary data.</text>
</comment>
<dbReference type="EMBL" id="JAWPEI010000047">
    <property type="protein sequence ID" value="KAK4706795.1"/>
    <property type="molecule type" value="Genomic_DNA"/>
</dbReference>
<keyword evidence="2" id="KW-1185">Reference proteome</keyword>
<proteinExistence type="predicted"/>
<evidence type="ECO:0000313" key="1">
    <source>
        <dbReference type="EMBL" id="KAK4706795.1"/>
    </source>
</evidence>
<dbReference type="PANTHER" id="PTHR33223:SF11">
    <property type="entry name" value="ELEMENT PROTEIN, PUTATIVE-RELATED"/>
    <property type="match status" value="1"/>
</dbReference>